<dbReference type="AlphaFoldDB" id="A0A3M7PHS6"/>
<dbReference type="Proteomes" id="UP000276133">
    <property type="component" value="Unassembled WGS sequence"/>
</dbReference>
<name>A0A3M7PHS6_BRAPC</name>
<protein>
    <submittedName>
        <fullName evidence="1">Uncharacterized protein</fullName>
    </submittedName>
</protein>
<evidence type="ECO:0000313" key="1">
    <source>
        <dbReference type="EMBL" id="RMZ98274.1"/>
    </source>
</evidence>
<gene>
    <name evidence="1" type="ORF">BpHYR1_045527</name>
</gene>
<evidence type="ECO:0000313" key="2">
    <source>
        <dbReference type="Proteomes" id="UP000276133"/>
    </source>
</evidence>
<comment type="caution">
    <text evidence="1">The sequence shown here is derived from an EMBL/GenBank/DDBJ whole genome shotgun (WGS) entry which is preliminary data.</text>
</comment>
<dbReference type="EMBL" id="REGN01010875">
    <property type="protein sequence ID" value="RMZ98274.1"/>
    <property type="molecule type" value="Genomic_DNA"/>
</dbReference>
<sequence length="104" mass="11629">MDSAGIIERVRNPDRIDEADEEPPVAAGVLIKAVILCTQLSDLIHKFQGSEQVQALFDLLVFLRNRRFEASTNQSTISFKYLLLESLTVNSGDLTLGLPFFTLF</sequence>
<proteinExistence type="predicted"/>
<organism evidence="1 2">
    <name type="scientific">Brachionus plicatilis</name>
    <name type="common">Marine rotifer</name>
    <name type="synonym">Brachionus muelleri</name>
    <dbReference type="NCBI Taxonomy" id="10195"/>
    <lineage>
        <taxon>Eukaryota</taxon>
        <taxon>Metazoa</taxon>
        <taxon>Spiralia</taxon>
        <taxon>Gnathifera</taxon>
        <taxon>Rotifera</taxon>
        <taxon>Eurotatoria</taxon>
        <taxon>Monogononta</taxon>
        <taxon>Pseudotrocha</taxon>
        <taxon>Ploima</taxon>
        <taxon>Brachionidae</taxon>
        <taxon>Brachionus</taxon>
    </lineage>
</organism>
<reference evidence="1 2" key="1">
    <citation type="journal article" date="2018" name="Sci. Rep.">
        <title>Genomic signatures of local adaptation to the degree of environmental predictability in rotifers.</title>
        <authorList>
            <person name="Franch-Gras L."/>
            <person name="Hahn C."/>
            <person name="Garcia-Roger E.M."/>
            <person name="Carmona M.J."/>
            <person name="Serra M."/>
            <person name="Gomez A."/>
        </authorList>
    </citation>
    <scope>NUCLEOTIDE SEQUENCE [LARGE SCALE GENOMIC DNA]</scope>
    <source>
        <strain evidence="1">HYR1</strain>
    </source>
</reference>
<accession>A0A3M7PHS6</accession>
<keyword evidence="2" id="KW-1185">Reference proteome</keyword>